<evidence type="ECO:0000313" key="8">
    <source>
        <dbReference type="Proteomes" id="UP000236047"/>
    </source>
</evidence>
<keyword evidence="4" id="KW-0479">Metal-binding</keyword>
<dbReference type="Gene3D" id="1.10.600.10">
    <property type="entry name" value="Farnesyl Diphosphate Synthase"/>
    <property type="match status" value="1"/>
</dbReference>
<accession>A0A2N8P7K7</accession>
<dbReference type="CDD" id="cd00685">
    <property type="entry name" value="Trans_IPPS_HT"/>
    <property type="match status" value="1"/>
</dbReference>
<proteinExistence type="inferred from homology"/>
<evidence type="ECO:0000313" key="7">
    <source>
        <dbReference type="EMBL" id="PNE37012.1"/>
    </source>
</evidence>
<organism evidence="7 8">
    <name type="scientific">Streptomyces noursei</name>
    <name type="common">Streptomyces albulus</name>
    <dbReference type="NCBI Taxonomy" id="1971"/>
    <lineage>
        <taxon>Bacteria</taxon>
        <taxon>Bacillati</taxon>
        <taxon>Actinomycetota</taxon>
        <taxon>Actinomycetes</taxon>
        <taxon>Kitasatosporales</taxon>
        <taxon>Streptomycetaceae</taxon>
        <taxon>Streptomyces</taxon>
    </lineage>
</organism>
<dbReference type="SUPFAM" id="SSF48576">
    <property type="entry name" value="Terpenoid synthases"/>
    <property type="match status" value="1"/>
</dbReference>
<dbReference type="GO" id="GO:0046872">
    <property type="term" value="F:metal ion binding"/>
    <property type="evidence" value="ECO:0007669"/>
    <property type="project" value="UniProtKB-KW"/>
</dbReference>
<keyword evidence="5" id="KW-0460">Magnesium</keyword>
<dbReference type="EMBL" id="LJSN01000003">
    <property type="protein sequence ID" value="PNE37012.1"/>
    <property type="molecule type" value="Genomic_DNA"/>
</dbReference>
<name>A0A2N8P7K7_STRNR</name>
<keyword evidence="8" id="KW-1185">Reference proteome</keyword>
<sequence>MTATASRPTDPLIPLIEAELIRSVGSGEDLLETACLDALFPGGKLLRPTLCVESARAVGGRAESVLSFAAAIECLHVASLVHDDIVDQDPVRRGRASTAERFGIAEALLAGDGLFTAGWAAMLRGGPADRVLAASRAIAEAVHAMCRASMREIEIREDLTCGRSAVLEVIRGKTAALTGAACRAGAILADATPEQIDALHHYGEQLGMAFQIRDDLLPYTAADALTGKSAVSDVANRQPTLPVLLAYESADAHDRRHLTEIFHGNVDLATAHRDLLDVLARTGAIAEAARQARACAAQARAALGGLSATGRLAWLADSAADRHQ</sequence>
<dbReference type="Proteomes" id="UP000236047">
    <property type="component" value="Unassembled WGS sequence"/>
</dbReference>
<dbReference type="Pfam" id="PF00348">
    <property type="entry name" value="polyprenyl_synt"/>
    <property type="match status" value="1"/>
</dbReference>
<comment type="similarity">
    <text evidence="2 6">Belongs to the FPP/GGPP synthase family.</text>
</comment>
<evidence type="ECO:0000256" key="5">
    <source>
        <dbReference type="ARBA" id="ARBA00022842"/>
    </source>
</evidence>
<dbReference type="GO" id="GO:0008299">
    <property type="term" value="P:isoprenoid biosynthetic process"/>
    <property type="evidence" value="ECO:0007669"/>
    <property type="project" value="InterPro"/>
</dbReference>
<dbReference type="PANTHER" id="PTHR12001:SF69">
    <property type="entry name" value="ALL TRANS-POLYPRENYL-DIPHOSPHATE SYNTHASE PDSS1"/>
    <property type="match status" value="1"/>
</dbReference>
<gene>
    <name evidence="7" type="ORF">AOB60_21520</name>
</gene>
<evidence type="ECO:0000256" key="2">
    <source>
        <dbReference type="ARBA" id="ARBA00006706"/>
    </source>
</evidence>
<dbReference type="PANTHER" id="PTHR12001">
    <property type="entry name" value="GERANYLGERANYL PYROPHOSPHATE SYNTHASE"/>
    <property type="match status" value="1"/>
</dbReference>
<dbReference type="RefSeq" id="WP_102924738.1">
    <property type="nucleotide sequence ID" value="NZ_LJSN01000003.1"/>
</dbReference>
<dbReference type="InterPro" id="IPR033749">
    <property type="entry name" value="Polyprenyl_synt_CS"/>
</dbReference>
<reference evidence="8" key="1">
    <citation type="submission" date="2015-09" db="EMBL/GenBank/DDBJ databases">
        <authorList>
            <person name="Graham D.E."/>
            <person name="Mahan K.M."/>
            <person name="Klingeman D.M."/>
            <person name="Fida T."/>
            <person name="Giannone R.J."/>
            <person name="Hettich R.L."/>
            <person name="Parry R.J."/>
            <person name="Spain J.C."/>
        </authorList>
    </citation>
    <scope>NUCLEOTIDE SEQUENCE [LARGE SCALE GENOMIC DNA]</scope>
    <source>
        <strain evidence="8">JCM 4701</strain>
    </source>
</reference>
<dbReference type="PROSITE" id="PS00723">
    <property type="entry name" value="POLYPRENYL_SYNTHASE_1"/>
    <property type="match status" value="1"/>
</dbReference>
<keyword evidence="3 6" id="KW-0808">Transferase</keyword>
<dbReference type="InterPro" id="IPR000092">
    <property type="entry name" value="Polyprenyl_synt"/>
</dbReference>
<evidence type="ECO:0000256" key="3">
    <source>
        <dbReference type="ARBA" id="ARBA00022679"/>
    </source>
</evidence>
<comment type="cofactor">
    <cofactor evidence="1">
        <name>Mg(2+)</name>
        <dbReference type="ChEBI" id="CHEBI:18420"/>
    </cofactor>
</comment>
<dbReference type="InterPro" id="IPR008949">
    <property type="entry name" value="Isoprenoid_synthase_dom_sf"/>
</dbReference>
<evidence type="ECO:0000256" key="6">
    <source>
        <dbReference type="RuleBase" id="RU004466"/>
    </source>
</evidence>
<evidence type="ECO:0000256" key="1">
    <source>
        <dbReference type="ARBA" id="ARBA00001946"/>
    </source>
</evidence>
<dbReference type="SFLD" id="SFLDS00005">
    <property type="entry name" value="Isoprenoid_Synthase_Type_I"/>
    <property type="match status" value="1"/>
</dbReference>
<protein>
    <submittedName>
        <fullName evidence="7">Polyprenyl synthetase</fullName>
    </submittedName>
</protein>
<dbReference type="GO" id="GO:0004659">
    <property type="term" value="F:prenyltransferase activity"/>
    <property type="evidence" value="ECO:0007669"/>
    <property type="project" value="InterPro"/>
</dbReference>
<comment type="caution">
    <text evidence="7">The sequence shown here is derived from an EMBL/GenBank/DDBJ whole genome shotgun (WGS) entry which is preliminary data.</text>
</comment>
<evidence type="ECO:0000256" key="4">
    <source>
        <dbReference type="ARBA" id="ARBA00022723"/>
    </source>
</evidence>
<dbReference type="AlphaFoldDB" id="A0A2N8P7K7"/>